<keyword evidence="2" id="KW-1185">Reference proteome</keyword>
<proteinExistence type="predicted"/>
<protein>
    <submittedName>
        <fullName evidence="1">Uncharacterized protein</fullName>
    </submittedName>
</protein>
<gene>
    <name evidence="1" type="ORF">GA0070563_112173</name>
</gene>
<accession>A0A1C5ACP1</accession>
<name>A0A1C5ACP1_9ACTN</name>
<organism evidence="1 2">
    <name type="scientific">Micromonospora carbonacea</name>
    <dbReference type="NCBI Taxonomy" id="47853"/>
    <lineage>
        <taxon>Bacteria</taxon>
        <taxon>Bacillati</taxon>
        <taxon>Actinomycetota</taxon>
        <taxon>Actinomycetes</taxon>
        <taxon>Micromonosporales</taxon>
        <taxon>Micromonosporaceae</taxon>
        <taxon>Micromonospora</taxon>
    </lineage>
</organism>
<dbReference type="EMBL" id="FMCT01000012">
    <property type="protein sequence ID" value="SCF43007.1"/>
    <property type="molecule type" value="Genomic_DNA"/>
</dbReference>
<reference evidence="2" key="1">
    <citation type="submission" date="2016-06" db="EMBL/GenBank/DDBJ databases">
        <authorList>
            <person name="Varghese N."/>
            <person name="Submissions Spin"/>
        </authorList>
    </citation>
    <scope>NUCLEOTIDE SEQUENCE [LARGE SCALE GENOMIC DNA]</scope>
    <source>
        <strain evidence="2">DSM 43168</strain>
    </source>
</reference>
<evidence type="ECO:0000313" key="1">
    <source>
        <dbReference type="EMBL" id="SCF43007.1"/>
    </source>
</evidence>
<dbReference type="RefSeq" id="WP_074476953.1">
    <property type="nucleotide sequence ID" value="NZ_FMCT01000012.1"/>
</dbReference>
<sequence length="69" mass="7525">MAERTLTRSRLPFVGQRGDTVTVTDGWVYLNGRRFDPLDALDLSAALAVAVQITTLTNHTPTTQEATHG</sequence>
<dbReference type="Proteomes" id="UP000183585">
    <property type="component" value="Unassembled WGS sequence"/>
</dbReference>
<evidence type="ECO:0000313" key="2">
    <source>
        <dbReference type="Proteomes" id="UP000183585"/>
    </source>
</evidence>
<dbReference type="AlphaFoldDB" id="A0A1C5ACP1"/>